<dbReference type="SMART" id="SM00388">
    <property type="entry name" value="HisKA"/>
    <property type="match status" value="1"/>
</dbReference>
<dbReference type="SMART" id="SM00304">
    <property type="entry name" value="HAMP"/>
    <property type="match status" value="1"/>
</dbReference>
<dbReference type="SUPFAM" id="SSF47384">
    <property type="entry name" value="Homodimeric domain of signal transducing histidine kinase"/>
    <property type="match status" value="1"/>
</dbReference>
<accession>A0A238D0J2</accession>
<dbReference type="PROSITE" id="PS50885">
    <property type="entry name" value="HAMP"/>
    <property type="match status" value="1"/>
</dbReference>
<evidence type="ECO:0000256" key="13">
    <source>
        <dbReference type="ARBA" id="ARBA00023136"/>
    </source>
</evidence>
<comment type="catalytic activity">
    <reaction evidence="1 14">
        <text>ATP + protein L-histidine = ADP + protein N-phospho-L-histidine.</text>
        <dbReference type="EC" id="2.7.13.3"/>
    </reaction>
</comment>
<name>A0A238D0J2_THIDL</name>
<evidence type="ECO:0000256" key="5">
    <source>
        <dbReference type="ARBA" id="ARBA00022553"/>
    </source>
</evidence>
<dbReference type="FunFam" id="3.30.565.10:FF:000006">
    <property type="entry name" value="Sensor histidine kinase WalK"/>
    <property type="match status" value="1"/>
</dbReference>
<dbReference type="AlphaFoldDB" id="A0A238D0J2"/>
<evidence type="ECO:0000256" key="11">
    <source>
        <dbReference type="ARBA" id="ARBA00022989"/>
    </source>
</evidence>
<dbReference type="InterPro" id="IPR003661">
    <property type="entry name" value="HisK_dim/P_dom"/>
</dbReference>
<keyword evidence="12 14" id="KW-0902">Two-component regulatory system</keyword>
<dbReference type="GO" id="GO:0005524">
    <property type="term" value="F:ATP binding"/>
    <property type="evidence" value="ECO:0007669"/>
    <property type="project" value="UniProtKB-KW"/>
</dbReference>
<dbReference type="PANTHER" id="PTHR45436">
    <property type="entry name" value="SENSOR HISTIDINE KINASE YKOH"/>
    <property type="match status" value="1"/>
</dbReference>
<dbReference type="Gene3D" id="1.10.287.130">
    <property type="match status" value="1"/>
</dbReference>
<dbReference type="GO" id="GO:0005886">
    <property type="term" value="C:plasma membrane"/>
    <property type="evidence" value="ECO:0007669"/>
    <property type="project" value="UniProtKB-SubCell"/>
</dbReference>
<dbReference type="EMBL" id="FLMQ01000034">
    <property type="protein sequence ID" value="SBP86734.1"/>
    <property type="molecule type" value="Genomic_DNA"/>
</dbReference>
<evidence type="ECO:0000313" key="19">
    <source>
        <dbReference type="Proteomes" id="UP000214566"/>
    </source>
</evidence>
<keyword evidence="5" id="KW-0597">Phosphoprotein</keyword>
<evidence type="ECO:0000313" key="18">
    <source>
        <dbReference type="EMBL" id="SBP86734.1"/>
    </source>
</evidence>
<dbReference type="NCBIfam" id="TIGR01386">
    <property type="entry name" value="cztS_silS_copS"/>
    <property type="match status" value="1"/>
</dbReference>
<feature type="transmembrane region" description="Helical" evidence="14">
    <location>
        <begin position="52"/>
        <end position="77"/>
    </location>
</feature>
<dbReference type="Pfam" id="PF00672">
    <property type="entry name" value="HAMP"/>
    <property type="match status" value="1"/>
</dbReference>
<evidence type="ECO:0000256" key="1">
    <source>
        <dbReference type="ARBA" id="ARBA00000085"/>
    </source>
</evidence>
<dbReference type="InterPro" id="IPR003660">
    <property type="entry name" value="HAMP_dom"/>
</dbReference>
<dbReference type="CDD" id="cd00075">
    <property type="entry name" value="HATPase"/>
    <property type="match status" value="1"/>
</dbReference>
<feature type="domain" description="HAMP" evidence="17">
    <location>
        <begin position="238"/>
        <end position="291"/>
    </location>
</feature>
<evidence type="ECO:0000256" key="6">
    <source>
        <dbReference type="ARBA" id="ARBA00022679"/>
    </source>
</evidence>
<feature type="transmembrane region" description="Helical" evidence="14">
    <location>
        <begin position="218"/>
        <end position="238"/>
    </location>
</feature>
<dbReference type="CDD" id="cd00082">
    <property type="entry name" value="HisKA"/>
    <property type="match status" value="1"/>
</dbReference>
<keyword evidence="4 14" id="KW-0997">Cell inner membrane</keyword>
<dbReference type="InterPro" id="IPR006290">
    <property type="entry name" value="CztS_silS_copS"/>
</dbReference>
<keyword evidence="8 14" id="KW-0547">Nucleotide-binding</keyword>
<dbReference type="PROSITE" id="PS50109">
    <property type="entry name" value="HIS_KIN"/>
    <property type="match status" value="1"/>
</dbReference>
<dbReference type="InterPro" id="IPR005467">
    <property type="entry name" value="His_kinase_dom"/>
</dbReference>
<dbReference type="Gene3D" id="6.10.340.10">
    <property type="match status" value="1"/>
</dbReference>
<evidence type="ECO:0000256" key="4">
    <source>
        <dbReference type="ARBA" id="ARBA00022519"/>
    </source>
</evidence>
<comment type="subcellular location">
    <subcellularLocation>
        <location evidence="2">Cell inner membrane</location>
        <topology evidence="2">Multi-pass membrane protein</topology>
    </subcellularLocation>
</comment>
<dbReference type="SUPFAM" id="SSF158472">
    <property type="entry name" value="HAMP domain-like"/>
    <property type="match status" value="1"/>
</dbReference>
<dbReference type="Gene3D" id="3.30.565.10">
    <property type="entry name" value="Histidine kinase-like ATPase, C-terminal domain"/>
    <property type="match status" value="1"/>
</dbReference>
<evidence type="ECO:0000256" key="3">
    <source>
        <dbReference type="ARBA" id="ARBA00022475"/>
    </source>
</evidence>
<keyword evidence="6 14" id="KW-0808">Transferase</keyword>
<keyword evidence="19" id="KW-1185">Reference proteome</keyword>
<dbReference type="GO" id="GO:0000155">
    <property type="term" value="F:phosphorelay sensor kinase activity"/>
    <property type="evidence" value="ECO:0007669"/>
    <property type="project" value="InterPro"/>
</dbReference>
<dbReference type="CDD" id="cd06225">
    <property type="entry name" value="HAMP"/>
    <property type="match status" value="1"/>
</dbReference>
<keyword evidence="11 14" id="KW-1133">Transmembrane helix</keyword>
<sequence>MAGEPPEAACSSRPAPRAGEAGSRPGLPWGGQGWGGFALRRLRQYGLPPRALAAWLAAAFALTLALILLAASSWMYWGLDQRMIQEDREAVLRKLDTAAALLRDHPADSEALRQEAYLPLPPDAPRNLFLRLRGADGRLVLQTPGMTTQLGAAAFPPSAHGRPLLQRVTTPAGAHYLTARLDVWARPSAAAPPEAMQLDVALNRSTEARILADYRLRLGGVLVAALLVAAAAGYGIAWRGLRPLRHMADAASRIGASNLHQRLDARGLPAELQALALAFNATLQRLEESFGRISQFSADIAHELRTPISNLWGELEVALGRPREQAEYREALESAVEECARLSQMIQTLLFLAQTEQPDAALRLEAIDIGRELAALGEFFEAAAAESQVFLRVRCAQGLTLRADRMLLQRALGNLIGNALAHTPVGGEVVLSAERLGDKVRIAVADTGCGIAPEHLPHLFERFYRADPARSRERGGLGLGLALVRNIVRLHGGEVGVDSRVGQGTRVRLELPAQPALTPLG</sequence>
<evidence type="ECO:0000256" key="7">
    <source>
        <dbReference type="ARBA" id="ARBA00022692"/>
    </source>
</evidence>
<evidence type="ECO:0000256" key="10">
    <source>
        <dbReference type="ARBA" id="ARBA00022840"/>
    </source>
</evidence>
<evidence type="ECO:0000256" key="8">
    <source>
        <dbReference type="ARBA" id="ARBA00022741"/>
    </source>
</evidence>
<evidence type="ECO:0000256" key="2">
    <source>
        <dbReference type="ARBA" id="ARBA00004429"/>
    </source>
</evidence>
<dbReference type="EC" id="2.7.13.3" evidence="14"/>
<dbReference type="PANTHER" id="PTHR45436:SF15">
    <property type="entry name" value="SENSOR HISTIDINE KINASE CUSS"/>
    <property type="match status" value="1"/>
</dbReference>
<reference evidence="18 19" key="1">
    <citation type="submission" date="2016-06" db="EMBL/GenBank/DDBJ databases">
        <authorList>
            <person name="Kjaerup R.B."/>
            <person name="Dalgaard T.S."/>
            <person name="Juul-Madsen H.R."/>
        </authorList>
    </citation>
    <scope>NUCLEOTIDE SEQUENCE [LARGE SCALE GENOMIC DNA]</scope>
    <source>
        <strain evidence="18 19">DSM 16361</strain>
    </source>
</reference>
<evidence type="ECO:0000259" key="17">
    <source>
        <dbReference type="PROSITE" id="PS50885"/>
    </source>
</evidence>
<comment type="function">
    <text evidence="14">Member of a two-component regulatory system.</text>
</comment>
<dbReference type="Pfam" id="PF02518">
    <property type="entry name" value="HATPase_c"/>
    <property type="match status" value="1"/>
</dbReference>
<dbReference type="RefSeq" id="WP_245845427.1">
    <property type="nucleotide sequence ID" value="NZ_LT592170.1"/>
</dbReference>
<dbReference type="SMART" id="SM00387">
    <property type="entry name" value="HATPase_c"/>
    <property type="match status" value="1"/>
</dbReference>
<dbReference type="Pfam" id="PF00512">
    <property type="entry name" value="HisKA"/>
    <property type="match status" value="1"/>
</dbReference>
<dbReference type="SUPFAM" id="SSF55874">
    <property type="entry name" value="ATPase domain of HSP90 chaperone/DNA topoisomerase II/histidine kinase"/>
    <property type="match status" value="1"/>
</dbReference>
<evidence type="ECO:0000259" key="16">
    <source>
        <dbReference type="PROSITE" id="PS50109"/>
    </source>
</evidence>
<keyword evidence="7 14" id="KW-0812">Transmembrane</keyword>
<dbReference type="PRINTS" id="PR00344">
    <property type="entry name" value="BCTRLSENSOR"/>
</dbReference>
<dbReference type="InterPro" id="IPR050428">
    <property type="entry name" value="TCS_sensor_his_kinase"/>
</dbReference>
<dbReference type="Proteomes" id="UP000214566">
    <property type="component" value="Unassembled WGS sequence"/>
</dbReference>
<dbReference type="InterPro" id="IPR004358">
    <property type="entry name" value="Sig_transdc_His_kin-like_C"/>
</dbReference>
<dbReference type="InterPro" id="IPR036890">
    <property type="entry name" value="HATPase_C_sf"/>
</dbReference>
<organism evidence="18 19">
    <name type="scientific">Thiomonas delicata</name>
    <name type="common">Thiomonas cuprina</name>
    <dbReference type="NCBI Taxonomy" id="364030"/>
    <lineage>
        <taxon>Bacteria</taxon>
        <taxon>Pseudomonadati</taxon>
        <taxon>Pseudomonadota</taxon>
        <taxon>Betaproteobacteria</taxon>
        <taxon>Burkholderiales</taxon>
        <taxon>Thiomonas</taxon>
    </lineage>
</organism>
<dbReference type="InterPro" id="IPR003594">
    <property type="entry name" value="HATPase_dom"/>
</dbReference>
<keyword evidence="3 14" id="KW-1003">Cell membrane</keyword>
<keyword evidence="10 14" id="KW-0067">ATP-binding</keyword>
<evidence type="ECO:0000256" key="9">
    <source>
        <dbReference type="ARBA" id="ARBA00022777"/>
    </source>
</evidence>
<protein>
    <recommendedName>
        <fullName evidence="14">Sensor protein</fullName>
        <ecNumber evidence="14">2.7.13.3</ecNumber>
    </recommendedName>
</protein>
<keyword evidence="9 14" id="KW-0418">Kinase</keyword>
<feature type="domain" description="Histidine kinase" evidence="16">
    <location>
        <begin position="299"/>
        <end position="515"/>
    </location>
</feature>
<evidence type="ECO:0000256" key="15">
    <source>
        <dbReference type="SAM" id="MobiDB-lite"/>
    </source>
</evidence>
<evidence type="ECO:0000256" key="14">
    <source>
        <dbReference type="RuleBase" id="RU364088"/>
    </source>
</evidence>
<keyword evidence="13 14" id="KW-0472">Membrane</keyword>
<evidence type="ECO:0000256" key="12">
    <source>
        <dbReference type="ARBA" id="ARBA00023012"/>
    </source>
</evidence>
<proteinExistence type="predicted"/>
<gene>
    <name evidence="18" type="ORF">THIARS_40363</name>
</gene>
<dbReference type="InterPro" id="IPR036097">
    <property type="entry name" value="HisK_dim/P_sf"/>
</dbReference>
<feature type="region of interest" description="Disordered" evidence="15">
    <location>
        <begin position="1"/>
        <end position="27"/>
    </location>
</feature>